<dbReference type="Gene3D" id="3.90.1150.10">
    <property type="entry name" value="Aspartate Aminotransferase, domain 1"/>
    <property type="match status" value="1"/>
</dbReference>
<protein>
    <submittedName>
        <fullName evidence="4">8-amino-7-oxononanoate synthase</fullName>
        <ecNumber evidence="4">2.3.1.47</ecNumber>
    </submittedName>
</protein>
<proteinExistence type="predicted"/>
<dbReference type="STRING" id="61652.AXX16_4558"/>
<dbReference type="SUPFAM" id="SSF53383">
    <property type="entry name" value="PLP-dependent transferases"/>
    <property type="match status" value="1"/>
</dbReference>
<dbReference type="InterPro" id="IPR004839">
    <property type="entry name" value="Aminotransferase_I/II_large"/>
</dbReference>
<dbReference type="InterPro" id="IPR015422">
    <property type="entry name" value="PyrdxlP-dep_Trfase_small"/>
</dbReference>
<dbReference type="GO" id="GO:0008710">
    <property type="term" value="F:8-amino-7-oxononanoate synthase activity"/>
    <property type="evidence" value="ECO:0007669"/>
    <property type="project" value="UniProtKB-EC"/>
</dbReference>
<dbReference type="EMBL" id="LR590463">
    <property type="protein sequence ID" value="VTP60226.1"/>
    <property type="molecule type" value="Genomic_DNA"/>
</dbReference>
<evidence type="ECO:0000256" key="1">
    <source>
        <dbReference type="ARBA" id="ARBA00001933"/>
    </source>
</evidence>
<keyword evidence="2 4" id="KW-0808">Transferase</keyword>
<dbReference type="InterPro" id="IPR050087">
    <property type="entry name" value="AON_synthase_class-II"/>
</dbReference>
<dbReference type="CDD" id="cd06454">
    <property type="entry name" value="KBL_like"/>
    <property type="match status" value="1"/>
</dbReference>
<evidence type="ECO:0000259" key="3">
    <source>
        <dbReference type="Pfam" id="PF00155"/>
    </source>
</evidence>
<dbReference type="InterPro" id="IPR015421">
    <property type="entry name" value="PyrdxlP-dep_Trfase_major"/>
</dbReference>
<evidence type="ECO:0000313" key="7">
    <source>
        <dbReference type="Proteomes" id="UP000307968"/>
    </source>
</evidence>
<dbReference type="AlphaFoldDB" id="A0A447QNR9"/>
<sequence length="411" mass="45508">MKEHNSAVTSATNASAFDRKIARGVARYQKLNGDYSFFFSKINGYDDNNEAWIYSEEKRKLNFCTYSYLGLLKHPVIEAAAQQALKKYGTGTHGVRLLGGNLDIHEQLEQRIADFFGREAALTFSSGFMTNLTVIDSLLGKGDVIFCDELNHASIIDGCRIGNAEVVRFPHNDMQALDRLLADAPPQVRKLVIVDAVYSMEGDLAPLDTLIALRDRHPNTLLMVDEAHSLGVLGANGKGIEEHFNRRGQIDILMGTLSKTLPGQGGFIAATQAVIHYLRMTARGFIFSAALSPITTAAMLAAFDVLEQEGPQRRQKLMENITYFVAALRSEGFEVRAEQAAIVPIMIYNESKAFAMAQYCHQQDIYVMPVGYPAVPKGQERLRMNVTYHHSKEDLDLALQVLCAAREAVAS</sequence>
<dbReference type="InterPro" id="IPR015424">
    <property type="entry name" value="PyrdxlP-dep_Trfase"/>
</dbReference>
<dbReference type="Gene3D" id="3.40.640.10">
    <property type="entry name" value="Type I PLP-dependent aspartate aminotransferase-like (Major domain)"/>
    <property type="match status" value="1"/>
</dbReference>
<comment type="cofactor">
    <cofactor evidence="1">
        <name>pyridoxal 5'-phosphate</name>
        <dbReference type="ChEBI" id="CHEBI:597326"/>
    </cofactor>
</comment>
<evidence type="ECO:0000256" key="2">
    <source>
        <dbReference type="ARBA" id="ARBA00022679"/>
    </source>
</evidence>
<dbReference type="Proteomes" id="UP000307968">
    <property type="component" value="Chromosome"/>
</dbReference>
<evidence type="ECO:0000313" key="6">
    <source>
        <dbReference type="Proteomes" id="UP000271603"/>
    </source>
</evidence>
<feature type="domain" description="Aminotransferase class I/classII large" evidence="3">
    <location>
        <begin position="59"/>
        <end position="401"/>
    </location>
</feature>
<dbReference type="GeneID" id="61764067"/>
<dbReference type="GO" id="GO:0030170">
    <property type="term" value="F:pyridoxal phosphate binding"/>
    <property type="evidence" value="ECO:0007669"/>
    <property type="project" value="InterPro"/>
</dbReference>
<dbReference type="EC" id="2.3.1.47" evidence="4"/>
<dbReference type="RefSeq" id="WP_054306996.1">
    <property type="nucleotide sequence ID" value="NZ_CAMIPJ010000002.1"/>
</dbReference>
<dbReference type="Proteomes" id="UP000271603">
    <property type="component" value="Chromosome"/>
</dbReference>
<reference evidence="4 6" key="1">
    <citation type="submission" date="2018-12" db="EMBL/GenBank/DDBJ databases">
        <authorList>
            <consortium name="Pathogen Informatics"/>
        </authorList>
    </citation>
    <scope>NUCLEOTIDE SEQUENCE [LARGE SCALE GENOMIC DNA]</scope>
    <source>
        <strain evidence="5 7">NCTC12971</strain>
        <strain evidence="4 6">NCTC9419</strain>
    </source>
</reference>
<name>A0A447QNR9_SERRU</name>
<dbReference type="Pfam" id="PF00155">
    <property type="entry name" value="Aminotran_1_2"/>
    <property type="match status" value="1"/>
</dbReference>
<evidence type="ECO:0000313" key="4">
    <source>
        <dbReference type="EMBL" id="VEA71656.1"/>
    </source>
</evidence>
<evidence type="ECO:0000313" key="5">
    <source>
        <dbReference type="EMBL" id="VTP60226.1"/>
    </source>
</evidence>
<dbReference type="EMBL" id="LR134155">
    <property type="protein sequence ID" value="VEA71656.1"/>
    <property type="molecule type" value="Genomic_DNA"/>
</dbReference>
<organism evidence="4 6">
    <name type="scientific">Serratia rubidaea</name>
    <name type="common">Serratia marinorubra</name>
    <dbReference type="NCBI Taxonomy" id="61652"/>
    <lineage>
        <taxon>Bacteria</taxon>
        <taxon>Pseudomonadati</taxon>
        <taxon>Pseudomonadota</taxon>
        <taxon>Gammaproteobacteria</taxon>
        <taxon>Enterobacterales</taxon>
        <taxon>Yersiniaceae</taxon>
        <taxon>Serratia</taxon>
    </lineage>
</organism>
<gene>
    <name evidence="4" type="primary">bioF_2</name>
    <name evidence="5" type="synonym">bioF_1</name>
    <name evidence="5" type="ORF">NCTC12971_00688</name>
    <name evidence="4" type="ORF">NCTC9419_03221</name>
</gene>
<accession>A0A447QNR9</accession>
<keyword evidence="4" id="KW-0012">Acyltransferase</keyword>
<dbReference type="PANTHER" id="PTHR13693">
    <property type="entry name" value="CLASS II AMINOTRANSFERASE/8-AMINO-7-OXONONANOATE SYNTHASE"/>
    <property type="match status" value="1"/>
</dbReference>